<evidence type="ECO:0000313" key="2">
    <source>
        <dbReference type="EMBL" id="KAJ7752154.1"/>
    </source>
</evidence>
<name>A0AAD7NA55_9AGAR</name>
<dbReference type="EMBL" id="JARKIB010000060">
    <property type="protein sequence ID" value="KAJ7752154.1"/>
    <property type="molecule type" value="Genomic_DNA"/>
</dbReference>
<reference evidence="2" key="1">
    <citation type="submission" date="2023-03" db="EMBL/GenBank/DDBJ databases">
        <title>Massive genome expansion in bonnet fungi (Mycena s.s.) driven by repeated elements and novel gene families across ecological guilds.</title>
        <authorList>
            <consortium name="Lawrence Berkeley National Laboratory"/>
            <person name="Harder C.B."/>
            <person name="Miyauchi S."/>
            <person name="Viragh M."/>
            <person name="Kuo A."/>
            <person name="Thoen E."/>
            <person name="Andreopoulos B."/>
            <person name="Lu D."/>
            <person name="Skrede I."/>
            <person name="Drula E."/>
            <person name="Henrissat B."/>
            <person name="Morin E."/>
            <person name="Kohler A."/>
            <person name="Barry K."/>
            <person name="LaButti K."/>
            <person name="Morin E."/>
            <person name="Salamov A."/>
            <person name="Lipzen A."/>
            <person name="Mereny Z."/>
            <person name="Hegedus B."/>
            <person name="Baldrian P."/>
            <person name="Stursova M."/>
            <person name="Weitz H."/>
            <person name="Taylor A."/>
            <person name="Grigoriev I.V."/>
            <person name="Nagy L.G."/>
            <person name="Martin F."/>
            <person name="Kauserud H."/>
        </authorList>
    </citation>
    <scope>NUCLEOTIDE SEQUENCE</scope>
    <source>
        <strain evidence="2">CBHHK182m</strain>
    </source>
</reference>
<dbReference type="Proteomes" id="UP001215598">
    <property type="component" value="Unassembled WGS sequence"/>
</dbReference>
<evidence type="ECO:0000256" key="1">
    <source>
        <dbReference type="SAM" id="MobiDB-lite"/>
    </source>
</evidence>
<organism evidence="2 3">
    <name type="scientific">Mycena metata</name>
    <dbReference type="NCBI Taxonomy" id="1033252"/>
    <lineage>
        <taxon>Eukaryota</taxon>
        <taxon>Fungi</taxon>
        <taxon>Dikarya</taxon>
        <taxon>Basidiomycota</taxon>
        <taxon>Agaricomycotina</taxon>
        <taxon>Agaricomycetes</taxon>
        <taxon>Agaricomycetidae</taxon>
        <taxon>Agaricales</taxon>
        <taxon>Marasmiineae</taxon>
        <taxon>Mycenaceae</taxon>
        <taxon>Mycena</taxon>
    </lineage>
</organism>
<sequence length="353" mass="39032">MVVRKLERQLGEAIKITGIWAPAVVGGEGSLTLVGLLNNKGLSAKGRNMNGSSGFCAECGSMRESSVTLQVSQFIVTGRRIHFYTMTTGNGKKKKTGNPSDFQGLRGEFLREFYPTYANASLRGKTHHIWTDFFIKYWVKFPWRLHLKQDPDPEDTTDYASAPQTDKEHTGKQQIMASTESKIKSWLGRQASAAGMKGNPWAEWLKRLHAPQGNAPKKLASNQAYMQHTDFKAKVAEMFDERKAGVSAKQLLNVRATVARELLAAEPQAVCTRMREEADAEHAAVIEKHEDALAGLPALEEEDLAEAHAQFSGLVCPLLNGLAAHTGYELSLLVGRPKETAVGKLDIECLRYY</sequence>
<comment type="caution">
    <text evidence="2">The sequence shown here is derived from an EMBL/GenBank/DDBJ whole genome shotgun (WGS) entry which is preliminary data.</text>
</comment>
<gene>
    <name evidence="2" type="ORF">B0H16DRAFT_1839373</name>
</gene>
<proteinExistence type="predicted"/>
<evidence type="ECO:0000313" key="3">
    <source>
        <dbReference type="Proteomes" id="UP001215598"/>
    </source>
</evidence>
<accession>A0AAD7NA55</accession>
<keyword evidence="3" id="KW-1185">Reference proteome</keyword>
<protein>
    <submittedName>
        <fullName evidence="2">Uncharacterized protein</fullName>
    </submittedName>
</protein>
<dbReference type="AlphaFoldDB" id="A0AAD7NA55"/>
<feature type="region of interest" description="Disordered" evidence="1">
    <location>
        <begin position="152"/>
        <end position="176"/>
    </location>
</feature>